<keyword evidence="2" id="KW-1185">Reference proteome</keyword>
<accession>A0ACD3A1Q0</accession>
<name>A0ACD3A1Q0_9AGAR</name>
<dbReference type="EMBL" id="ML208939">
    <property type="protein sequence ID" value="TFK59581.1"/>
    <property type="molecule type" value="Genomic_DNA"/>
</dbReference>
<protein>
    <submittedName>
        <fullName evidence="1">Uncharacterized protein</fullName>
    </submittedName>
</protein>
<proteinExistence type="predicted"/>
<evidence type="ECO:0000313" key="2">
    <source>
        <dbReference type="Proteomes" id="UP000308600"/>
    </source>
</evidence>
<evidence type="ECO:0000313" key="1">
    <source>
        <dbReference type="EMBL" id="TFK59581.1"/>
    </source>
</evidence>
<dbReference type="Proteomes" id="UP000308600">
    <property type="component" value="Unassembled WGS sequence"/>
</dbReference>
<gene>
    <name evidence="1" type="ORF">BDN72DRAFT_883906</name>
</gene>
<reference evidence="1 2" key="1">
    <citation type="journal article" date="2019" name="Nat. Ecol. Evol.">
        <title>Megaphylogeny resolves global patterns of mushroom evolution.</title>
        <authorList>
            <person name="Varga T."/>
            <person name="Krizsan K."/>
            <person name="Foldi C."/>
            <person name="Dima B."/>
            <person name="Sanchez-Garcia M."/>
            <person name="Sanchez-Ramirez S."/>
            <person name="Szollosi G.J."/>
            <person name="Szarkandi J.G."/>
            <person name="Papp V."/>
            <person name="Albert L."/>
            <person name="Andreopoulos W."/>
            <person name="Angelini C."/>
            <person name="Antonin V."/>
            <person name="Barry K.W."/>
            <person name="Bougher N.L."/>
            <person name="Buchanan P."/>
            <person name="Buyck B."/>
            <person name="Bense V."/>
            <person name="Catcheside P."/>
            <person name="Chovatia M."/>
            <person name="Cooper J."/>
            <person name="Damon W."/>
            <person name="Desjardin D."/>
            <person name="Finy P."/>
            <person name="Geml J."/>
            <person name="Haridas S."/>
            <person name="Hughes K."/>
            <person name="Justo A."/>
            <person name="Karasinski D."/>
            <person name="Kautmanova I."/>
            <person name="Kiss B."/>
            <person name="Kocsube S."/>
            <person name="Kotiranta H."/>
            <person name="LaButti K.M."/>
            <person name="Lechner B.E."/>
            <person name="Liimatainen K."/>
            <person name="Lipzen A."/>
            <person name="Lukacs Z."/>
            <person name="Mihaltcheva S."/>
            <person name="Morgado L.N."/>
            <person name="Niskanen T."/>
            <person name="Noordeloos M.E."/>
            <person name="Ohm R.A."/>
            <person name="Ortiz-Santana B."/>
            <person name="Ovrebo C."/>
            <person name="Racz N."/>
            <person name="Riley R."/>
            <person name="Savchenko A."/>
            <person name="Shiryaev A."/>
            <person name="Soop K."/>
            <person name="Spirin V."/>
            <person name="Szebenyi C."/>
            <person name="Tomsovsky M."/>
            <person name="Tulloss R.E."/>
            <person name="Uehling J."/>
            <person name="Grigoriev I.V."/>
            <person name="Vagvolgyi C."/>
            <person name="Papp T."/>
            <person name="Martin F.M."/>
            <person name="Miettinen O."/>
            <person name="Hibbett D.S."/>
            <person name="Nagy L.G."/>
        </authorList>
    </citation>
    <scope>NUCLEOTIDE SEQUENCE [LARGE SCALE GENOMIC DNA]</scope>
    <source>
        <strain evidence="1 2">NL-1719</strain>
    </source>
</reference>
<sequence>MADFAQPAFPPELEEFIFSLAIQNDLRLAGRLLLVARRVYEWSIPHIYEVVIFRANKESVPHQNLSPELFVEIGKHVHHMLVQTGSYDLEGETISCIARCPNLRSLALWIGNNFTYSQEVLNNLLSLKLKYLAFRIGAFSGGLAKQGRTLSFPLSSVTHLELLGEIARVNSHQVKEYFPALTHFAINSFGILNLSGLKEVLDTFGNQLEVAILYALQFGKADSRSPTVGVAFMGDDPRLVMLWHGASSVDTWHDGVKGGPGIWTIAEEAVQARRAELGR</sequence>
<organism evidence="1 2">
    <name type="scientific">Pluteus cervinus</name>
    <dbReference type="NCBI Taxonomy" id="181527"/>
    <lineage>
        <taxon>Eukaryota</taxon>
        <taxon>Fungi</taxon>
        <taxon>Dikarya</taxon>
        <taxon>Basidiomycota</taxon>
        <taxon>Agaricomycotina</taxon>
        <taxon>Agaricomycetes</taxon>
        <taxon>Agaricomycetidae</taxon>
        <taxon>Agaricales</taxon>
        <taxon>Pluteineae</taxon>
        <taxon>Pluteaceae</taxon>
        <taxon>Pluteus</taxon>
    </lineage>
</organism>